<evidence type="ECO:0000313" key="7">
    <source>
        <dbReference type="Proteomes" id="UP000830198"/>
    </source>
</evidence>
<keyword evidence="4" id="KW-0804">Transcription</keyword>
<keyword evidence="2" id="KW-0805">Transcription regulation</keyword>
<dbReference type="InterPro" id="IPR014284">
    <property type="entry name" value="RNA_pol_sigma-70_dom"/>
</dbReference>
<proteinExistence type="inferred from homology"/>
<sequence length="201" mass="23660">MKQFRNPSSYQNLTQPQLSEYIKLGDELAFAEAIRRYHKTFLFTAYQMLKDLEWAQDVVQDFYVDFWDKKRYLHVKGDFKGYTYMSIRNNCLLLLKRKKNDPVSYRVDEEFLNIAETPIEGASTSRKIDIPKLWKALTDQQRKVVELFILKDLKRKEAADIMGVSDNTAKTHLSNAMKILREQLGVTNTTLFLAIILNLFY</sequence>
<evidence type="ECO:0000256" key="3">
    <source>
        <dbReference type="ARBA" id="ARBA00023082"/>
    </source>
</evidence>
<dbReference type="InterPro" id="IPR013324">
    <property type="entry name" value="RNA_pol_sigma_r3/r4-like"/>
</dbReference>
<feature type="domain" description="HTH luxR-type" evidence="5">
    <location>
        <begin position="134"/>
        <end position="196"/>
    </location>
</feature>
<dbReference type="SMART" id="SM00421">
    <property type="entry name" value="HTH_LUXR"/>
    <property type="match status" value="1"/>
</dbReference>
<dbReference type="Pfam" id="PF08281">
    <property type="entry name" value="Sigma70_r4_2"/>
    <property type="match status" value="1"/>
</dbReference>
<evidence type="ECO:0000256" key="4">
    <source>
        <dbReference type="ARBA" id="ARBA00023163"/>
    </source>
</evidence>
<dbReference type="InterPro" id="IPR013325">
    <property type="entry name" value="RNA_pol_sigma_r2"/>
</dbReference>
<dbReference type="InterPro" id="IPR013249">
    <property type="entry name" value="RNA_pol_sigma70_r4_t2"/>
</dbReference>
<evidence type="ECO:0000256" key="1">
    <source>
        <dbReference type="ARBA" id="ARBA00010641"/>
    </source>
</evidence>
<evidence type="ECO:0000259" key="5">
    <source>
        <dbReference type="SMART" id="SM00421"/>
    </source>
</evidence>
<accession>A0ABY4HWL6</accession>
<dbReference type="InterPro" id="IPR039425">
    <property type="entry name" value="RNA_pol_sigma-70-like"/>
</dbReference>
<dbReference type="InterPro" id="IPR000792">
    <property type="entry name" value="Tscrpt_reg_LuxR_C"/>
</dbReference>
<dbReference type="InterPro" id="IPR007627">
    <property type="entry name" value="RNA_pol_sigma70_r2"/>
</dbReference>
<evidence type="ECO:0000256" key="2">
    <source>
        <dbReference type="ARBA" id="ARBA00023015"/>
    </source>
</evidence>
<keyword evidence="3" id="KW-0731">Sigma factor</keyword>
<dbReference type="PANTHER" id="PTHR43133">
    <property type="entry name" value="RNA POLYMERASE ECF-TYPE SIGMA FACTO"/>
    <property type="match status" value="1"/>
</dbReference>
<dbReference type="Gene3D" id="1.10.10.10">
    <property type="entry name" value="Winged helix-like DNA-binding domain superfamily/Winged helix DNA-binding domain"/>
    <property type="match status" value="1"/>
</dbReference>
<dbReference type="SUPFAM" id="SSF88946">
    <property type="entry name" value="Sigma2 domain of RNA polymerase sigma factors"/>
    <property type="match status" value="1"/>
</dbReference>
<comment type="similarity">
    <text evidence="1">Belongs to the sigma-70 factor family. ECF subfamily.</text>
</comment>
<dbReference type="RefSeq" id="WP_247810324.1">
    <property type="nucleotide sequence ID" value="NZ_CP095855.1"/>
</dbReference>
<dbReference type="Proteomes" id="UP000830198">
    <property type="component" value="Chromosome"/>
</dbReference>
<dbReference type="EMBL" id="CP095855">
    <property type="protein sequence ID" value="UPK67982.1"/>
    <property type="molecule type" value="Genomic_DNA"/>
</dbReference>
<gene>
    <name evidence="6" type="ORF">MYF79_23805</name>
</gene>
<keyword evidence="7" id="KW-1185">Reference proteome</keyword>
<protein>
    <submittedName>
        <fullName evidence="6">Sigma-70 family RNA polymerase sigma factor</fullName>
    </submittedName>
</protein>
<dbReference type="PANTHER" id="PTHR43133:SF46">
    <property type="entry name" value="RNA POLYMERASE SIGMA-70 FACTOR ECF SUBFAMILY"/>
    <property type="match status" value="1"/>
</dbReference>
<dbReference type="InterPro" id="IPR036388">
    <property type="entry name" value="WH-like_DNA-bd_sf"/>
</dbReference>
<reference evidence="6 7" key="1">
    <citation type="submission" date="2022-04" db="EMBL/GenBank/DDBJ databases">
        <title>The arsenic-methylating capacity of Chitinophaga filiformis YT5 during chitin decomposition.</title>
        <authorList>
            <person name="Chen G."/>
            <person name="Liang Y."/>
        </authorList>
    </citation>
    <scope>NUCLEOTIDE SEQUENCE [LARGE SCALE GENOMIC DNA]</scope>
    <source>
        <strain evidence="6 7">YT5</strain>
    </source>
</reference>
<dbReference type="SUPFAM" id="SSF88659">
    <property type="entry name" value="Sigma3 and sigma4 domains of RNA polymerase sigma factors"/>
    <property type="match status" value="1"/>
</dbReference>
<dbReference type="Pfam" id="PF04542">
    <property type="entry name" value="Sigma70_r2"/>
    <property type="match status" value="1"/>
</dbReference>
<dbReference type="NCBIfam" id="TIGR02937">
    <property type="entry name" value="sigma70-ECF"/>
    <property type="match status" value="1"/>
</dbReference>
<evidence type="ECO:0000313" key="6">
    <source>
        <dbReference type="EMBL" id="UPK67982.1"/>
    </source>
</evidence>
<name>A0ABY4HWL6_CHIFI</name>
<organism evidence="6 7">
    <name type="scientific">Chitinophaga filiformis</name>
    <name type="common">Myxococcus filiformis</name>
    <name type="synonym">Flexibacter filiformis</name>
    <dbReference type="NCBI Taxonomy" id="104663"/>
    <lineage>
        <taxon>Bacteria</taxon>
        <taxon>Pseudomonadati</taxon>
        <taxon>Bacteroidota</taxon>
        <taxon>Chitinophagia</taxon>
        <taxon>Chitinophagales</taxon>
        <taxon>Chitinophagaceae</taxon>
        <taxon>Chitinophaga</taxon>
    </lineage>
</organism>
<dbReference type="Gene3D" id="1.10.1740.10">
    <property type="match status" value="1"/>
</dbReference>